<dbReference type="FunFam" id="1.10.10.60:FF:000007">
    <property type="entry name" value="Two-component response regulator"/>
    <property type="match status" value="1"/>
</dbReference>
<comment type="subcellular location">
    <subcellularLocation>
        <location evidence="1">Nucleus</location>
    </subcellularLocation>
</comment>
<dbReference type="PANTHER" id="PTHR31312">
    <property type="entry name" value="TRANSCRIPTION ACTIVATOR GLK1"/>
    <property type="match status" value="1"/>
</dbReference>
<evidence type="ECO:0000256" key="3">
    <source>
        <dbReference type="ARBA" id="ARBA00023125"/>
    </source>
</evidence>
<name>A0A3P6GFB5_BRAOL</name>
<dbReference type="InterPro" id="IPR001005">
    <property type="entry name" value="SANT/Myb"/>
</dbReference>
<dbReference type="AlphaFoldDB" id="A0A3P6GFB5"/>
<dbReference type="InterPro" id="IPR006447">
    <property type="entry name" value="Myb_dom_plants"/>
</dbReference>
<feature type="compositionally biased region" description="Basic and acidic residues" evidence="6">
    <location>
        <begin position="84"/>
        <end position="107"/>
    </location>
</feature>
<dbReference type="GO" id="GO:0000976">
    <property type="term" value="F:transcription cis-regulatory region binding"/>
    <property type="evidence" value="ECO:0007669"/>
    <property type="project" value="TreeGrafter"/>
</dbReference>
<keyword evidence="2" id="KW-0805">Transcription regulation</keyword>
<dbReference type="Gene3D" id="1.10.10.60">
    <property type="entry name" value="Homeodomain-like"/>
    <property type="match status" value="1"/>
</dbReference>
<feature type="compositionally biased region" description="Acidic residues" evidence="6">
    <location>
        <begin position="993"/>
        <end position="1006"/>
    </location>
</feature>
<dbReference type="GO" id="GO:0003700">
    <property type="term" value="F:DNA-binding transcription factor activity"/>
    <property type="evidence" value="ECO:0007669"/>
    <property type="project" value="InterPro"/>
</dbReference>
<accession>A0A3P6GFB5</accession>
<feature type="region of interest" description="Disordered" evidence="6">
    <location>
        <begin position="459"/>
        <end position="514"/>
    </location>
</feature>
<feature type="compositionally biased region" description="Low complexity" evidence="6">
    <location>
        <begin position="131"/>
        <end position="142"/>
    </location>
</feature>
<evidence type="ECO:0000256" key="5">
    <source>
        <dbReference type="ARBA" id="ARBA00023242"/>
    </source>
</evidence>
<dbReference type="InterPro" id="IPR009057">
    <property type="entry name" value="Homeodomain-like_sf"/>
</dbReference>
<dbReference type="PANTHER" id="PTHR31312:SF1">
    <property type="entry name" value="TRANSCRIPTION ACTIVATOR GLK1"/>
    <property type="match status" value="1"/>
</dbReference>
<organism evidence="8">
    <name type="scientific">Brassica oleracea</name>
    <name type="common">Wild cabbage</name>
    <dbReference type="NCBI Taxonomy" id="3712"/>
    <lineage>
        <taxon>Eukaryota</taxon>
        <taxon>Viridiplantae</taxon>
        <taxon>Streptophyta</taxon>
        <taxon>Embryophyta</taxon>
        <taxon>Tracheophyta</taxon>
        <taxon>Spermatophyta</taxon>
        <taxon>Magnoliopsida</taxon>
        <taxon>eudicotyledons</taxon>
        <taxon>Gunneridae</taxon>
        <taxon>Pentapetalae</taxon>
        <taxon>rosids</taxon>
        <taxon>malvids</taxon>
        <taxon>Brassicales</taxon>
        <taxon>Brassicaceae</taxon>
        <taxon>Brassiceae</taxon>
        <taxon>Brassica</taxon>
    </lineage>
</organism>
<sequence length="1035" mass="113213">MLALSPARNSARGGCFDGESEFLATSSDFTINPEENFPVFTDQGDLLDIIDFDDLFGVAGDVLPDLEIDPEILAGDFSASSSSEKTDSQGETNKKGISEEVVSKRDEDETAMSEKMANYVDGDSNRKRKYSSSSGSSKNNSNEGKRKVKNIGNYILIVGMCVKKVDWTPELHRRFVDAVEQLGLEKAVPSRILELMGVHCLTRHNVASHLQKYRSHRKHVLAREAEAANWTRKRHIYGLDSTGVNINGRNKNGWIAPAPTIGYAPPPPAAVASPTIHHHHFRPLHVWGHPTVNQSVIPHVFPKHLPPPSTAMATTPFWVSDNPYWPRVHNGTAPYFPTVATRFRAPPVAGIPQAMPPHHTVYKPDHGYGGSRSLVDLHPSKESVDAAIGDVLTRPWLPLPLGLKPPAFDGVMTELHRHGVSESTINPRGRKHLQRIFLSLPKAKLRSLSFALIRRRCRRRSPPPPYMAKKKKPKPVSSGASPVASIDSSVPSASSSATVPVSPDPAAASSPALEEGEISPFSASFHHLATAENFQDQNSSPIADLQEKGLEVLENPNAQTAATEPTVPVNPITEAAATESHVPVSTHPEKPLQSDKLQSPPVAPIASNQASESSQLQAQPTTVFKDQAKQWVDKVKTKARKLDPEGTPFTLESGEACVKIPNSVIEKNRKSWDSFIIGQFYEEAPARAKIHAIVNGMWSKHRRDIAVSKMNGNAFLFRVPCPNARRCILSQCLWQVDGQTLFVAKWSPGLKPEKPSLATVPVWLDFTGVPLQFFNEDALKEIAVLVGHPLCLHPTTSNLTNIEVARVYTVIDLRKPLPEAVNAQFETGEITRTTVSSPWLPSLCSHCKKVGHTISRFSLAPPTCATCRSVKHNTDACPRNSNHHRQGKEPIASQYPIVPNPAASRYKNNPGPRATGPAPSSHSKKGNSIWIRADPSALEDNGKRQASRSIPLLPAGVPRHDEGLKDFCVDLRSNLFTSGSKAPSTASSTSQSDSEDLSYDDDNPDIEGDKYIEVISKRKKKLSRALARARGPLNL</sequence>
<dbReference type="GO" id="GO:0045893">
    <property type="term" value="P:positive regulation of DNA-templated transcription"/>
    <property type="evidence" value="ECO:0007669"/>
    <property type="project" value="InterPro"/>
</dbReference>
<dbReference type="InterPro" id="IPR017930">
    <property type="entry name" value="Myb_dom"/>
</dbReference>
<feature type="domain" description="HTH myb-type" evidence="7">
    <location>
        <begin position="162"/>
        <end position="218"/>
    </location>
</feature>
<feature type="compositionally biased region" description="Polar residues" evidence="6">
    <location>
        <begin position="606"/>
        <end position="622"/>
    </location>
</feature>
<protein>
    <recommendedName>
        <fullName evidence="7">HTH myb-type domain-containing protein</fullName>
    </recommendedName>
</protein>
<feature type="region of interest" description="Disordered" evidence="6">
    <location>
        <begin position="77"/>
        <end position="145"/>
    </location>
</feature>
<evidence type="ECO:0000259" key="7">
    <source>
        <dbReference type="PROSITE" id="PS51294"/>
    </source>
</evidence>
<gene>
    <name evidence="8" type="ORF">BOLC8T51775H</name>
</gene>
<dbReference type="InterPro" id="IPR025558">
    <property type="entry name" value="DUF4283"/>
</dbReference>
<dbReference type="Pfam" id="PF14111">
    <property type="entry name" value="DUF4283"/>
    <property type="match status" value="1"/>
</dbReference>
<feature type="compositionally biased region" description="Low complexity" evidence="6">
    <location>
        <begin position="475"/>
        <end position="512"/>
    </location>
</feature>
<dbReference type="SUPFAM" id="SSF46689">
    <property type="entry name" value="Homeodomain-like"/>
    <property type="match status" value="1"/>
</dbReference>
<evidence type="ECO:0000256" key="6">
    <source>
        <dbReference type="SAM" id="MobiDB-lite"/>
    </source>
</evidence>
<feature type="region of interest" description="Disordered" evidence="6">
    <location>
        <begin position="978"/>
        <end position="1008"/>
    </location>
</feature>
<evidence type="ECO:0000256" key="2">
    <source>
        <dbReference type="ARBA" id="ARBA00023015"/>
    </source>
</evidence>
<dbReference type="Pfam" id="PF00249">
    <property type="entry name" value="Myb_DNA-binding"/>
    <property type="match status" value="1"/>
</dbReference>
<reference evidence="8" key="1">
    <citation type="submission" date="2018-11" db="EMBL/GenBank/DDBJ databases">
        <authorList>
            <consortium name="Genoscope - CEA"/>
            <person name="William W."/>
        </authorList>
    </citation>
    <scope>NUCLEOTIDE SEQUENCE</scope>
</reference>
<keyword evidence="4" id="KW-0804">Transcription</keyword>
<dbReference type="EMBL" id="LR031879">
    <property type="protein sequence ID" value="VDD58546.1"/>
    <property type="molecule type" value="Genomic_DNA"/>
</dbReference>
<evidence type="ECO:0000256" key="4">
    <source>
        <dbReference type="ARBA" id="ARBA00023163"/>
    </source>
</evidence>
<dbReference type="InterPro" id="IPR044825">
    <property type="entry name" value="GLK1/2-like"/>
</dbReference>
<feature type="region of interest" description="Disordered" evidence="6">
    <location>
        <begin position="578"/>
        <end position="622"/>
    </location>
</feature>
<proteinExistence type="predicted"/>
<keyword evidence="3" id="KW-0238">DNA-binding</keyword>
<keyword evidence="5" id="KW-0539">Nucleus</keyword>
<evidence type="ECO:0000313" key="8">
    <source>
        <dbReference type="EMBL" id="VDD58546.1"/>
    </source>
</evidence>
<dbReference type="GO" id="GO:0005634">
    <property type="term" value="C:nucleus"/>
    <property type="evidence" value="ECO:0007669"/>
    <property type="project" value="UniProtKB-SubCell"/>
</dbReference>
<feature type="compositionally biased region" description="Low complexity" evidence="6">
    <location>
        <begin position="978"/>
        <end position="992"/>
    </location>
</feature>
<feature type="region of interest" description="Disordered" evidence="6">
    <location>
        <begin position="938"/>
        <end position="957"/>
    </location>
</feature>
<evidence type="ECO:0000256" key="1">
    <source>
        <dbReference type="ARBA" id="ARBA00004123"/>
    </source>
</evidence>
<feature type="region of interest" description="Disordered" evidence="6">
    <location>
        <begin position="875"/>
        <end position="928"/>
    </location>
</feature>
<dbReference type="PROSITE" id="PS51294">
    <property type="entry name" value="HTH_MYB"/>
    <property type="match status" value="1"/>
</dbReference>
<dbReference type="NCBIfam" id="TIGR01557">
    <property type="entry name" value="myb_SHAQKYF"/>
    <property type="match status" value="1"/>
</dbReference>